<dbReference type="RefSeq" id="WP_222861510.1">
    <property type="nucleotide sequence ID" value="NZ_SJLL01000333.1"/>
</dbReference>
<comment type="caution">
    <text evidence="1">The sequence shown here is derived from an EMBL/GenBank/DDBJ whole genome shotgun (WGS) entry which is preliminary data.</text>
</comment>
<dbReference type="EMBL" id="SJLL01000333">
    <property type="protein sequence ID" value="TYK94138.1"/>
    <property type="molecule type" value="Genomic_DNA"/>
</dbReference>
<dbReference type="Proteomes" id="UP000324058">
    <property type="component" value="Unassembled WGS sequence"/>
</dbReference>
<gene>
    <name evidence="1" type="ORF">E0F66_11610</name>
</gene>
<name>A0A5S4TEL2_STRPY</name>
<protein>
    <submittedName>
        <fullName evidence="1">Uncharacterized protein</fullName>
    </submittedName>
</protein>
<dbReference type="AlphaFoldDB" id="A0A5S4TEL2"/>
<reference evidence="1 2" key="1">
    <citation type="submission" date="2019-02" db="EMBL/GenBank/DDBJ databases">
        <title>Novel genomic isolates of S. pyogenes and S. dysgalactiae subsp. equisimilis associated to necrotising fasciitis (NSTI).</title>
        <authorList>
            <person name="Barrantes I."/>
        </authorList>
    </citation>
    <scope>NUCLEOTIDE SEQUENCE [LARGE SCALE GENOMIC DNA]</scope>
    <source>
        <strain evidence="1 2">SPY2028</strain>
    </source>
</reference>
<accession>A0A5S4TEL2</accession>
<organism evidence="1 2">
    <name type="scientific">Streptococcus pyogenes</name>
    <dbReference type="NCBI Taxonomy" id="1314"/>
    <lineage>
        <taxon>Bacteria</taxon>
        <taxon>Bacillati</taxon>
        <taxon>Bacillota</taxon>
        <taxon>Bacilli</taxon>
        <taxon>Lactobacillales</taxon>
        <taxon>Streptococcaceae</taxon>
        <taxon>Streptococcus</taxon>
    </lineage>
</organism>
<sequence length="80" mass="9017">RPEAGACLSGLERAHARLSRHGQPSSALGDALHAVYRYLEEVLRLQDDQTLALDIVRRPKWGPIHEFERDMRCKASLAPN</sequence>
<feature type="non-terminal residue" evidence="1">
    <location>
        <position position="1"/>
    </location>
</feature>
<evidence type="ECO:0000313" key="1">
    <source>
        <dbReference type="EMBL" id="TYK94138.1"/>
    </source>
</evidence>
<evidence type="ECO:0000313" key="2">
    <source>
        <dbReference type="Proteomes" id="UP000324058"/>
    </source>
</evidence>
<proteinExistence type="predicted"/>